<evidence type="ECO:0000256" key="3">
    <source>
        <dbReference type="ARBA" id="ARBA00022989"/>
    </source>
</evidence>
<proteinExistence type="predicted"/>
<keyword evidence="3 6" id="KW-1133">Transmembrane helix</keyword>
<keyword evidence="9" id="KW-1185">Reference proteome</keyword>
<dbReference type="PANTHER" id="PTHR31234">
    <property type="entry name" value="LATE EMBRYOGENESIS ABUNDANT (LEA) HYDROXYPROLINE-RICH GLYCOPROTEIN FAMILY"/>
    <property type="match status" value="1"/>
</dbReference>
<feature type="transmembrane region" description="Helical" evidence="6">
    <location>
        <begin position="68"/>
        <end position="91"/>
    </location>
</feature>
<protein>
    <recommendedName>
        <fullName evidence="7">Late embryogenesis abundant protein LEA-2 subgroup domain-containing protein</fullName>
    </recommendedName>
</protein>
<dbReference type="STRING" id="3983.A0A2C9WMI2"/>
<dbReference type="OMA" id="WSCCLFF"/>
<keyword evidence="4 6" id="KW-0472">Membrane</keyword>
<dbReference type="Pfam" id="PF03168">
    <property type="entry name" value="LEA_2"/>
    <property type="match status" value="1"/>
</dbReference>
<feature type="compositionally biased region" description="Basic and acidic residues" evidence="5">
    <location>
        <begin position="30"/>
        <end position="39"/>
    </location>
</feature>
<name>A0A2C9WMI2_MANES</name>
<reference evidence="9" key="1">
    <citation type="journal article" date="2016" name="Nat. Biotechnol.">
        <title>Sequencing wild and cultivated cassava and related species reveals extensive interspecific hybridization and genetic diversity.</title>
        <authorList>
            <person name="Bredeson J.V."/>
            <person name="Lyons J.B."/>
            <person name="Prochnik S.E."/>
            <person name="Wu G.A."/>
            <person name="Ha C.M."/>
            <person name="Edsinger-Gonzales E."/>
            <person name="Grimwood J."/>
            <person name="Schmutz J."/>
            <person name="Rabbi I.Y."/>
            <person name="Egesi C."/>
            <person name="Nauluvula P."/>
            <person name="Lebot V."/>
            <person name="Ndunguru J."/>
            <person name="Mkamilo G."/>
            <person name="Bart R.S."/>
            <person name="Setter T.L."/>
            <person name="Gleadow R.M."/>
            <person name="Kulakow P."/>
            <person name="Ferguson M.E."/>
            <person name="Rounsley S."/>
            <person name="Rokhsar D.S."/>
        </authorList>
    </citation>
    <scope>NUCLEOTIDE SEQUENCE [LARGE SCALE GENOMIC DNA]</scope>
    <source>
        <strain evidence="9">cv. AM560-2</strain>
    </source>
</reference>
<evidence type="ECO:0000256" key="1">
    <source>
        <dbReference type="ARBA" id="ARBA00004167"/>
    </source>
</evidence>
<dbReference type="GO" id="GO:0016020">
    <property type="term" value="C:membrane"/>
    <property type="evidence" value="ECO:0007669"/>
    <property type="project" value="UniProtKB-SubCell"/>
</dbReference>
<evidence type="ECO:0000256" key="5">
    <source>
        <dbReference type="SAM" id="MobiDB-lite"/>
    </source>
</evidence>
<dbReference type="Proteomes" id="UP000091857">
    <property type="component" value="Chromosome 1"/>
</dbReference>
<keyword evidence="2 6" id="KW-0812">Transmembrane</keyword>
<organism evidence="8 9">
    <name type="scientific">Manihot esculenta</name>
    <name type="common">Cassava</name>
    <name type="synonym">Jatropha manihot</name>
    <dbReference type="NCBI Taxonomy" id="3983"/>
    <lineage>
        <taxon>Eukaryota</taxon>
        <taxon>Viridiplantae</taxon>
        <taxon>Streptophyta</taxon>
        <taxon>Embryophyta</taxon>
        <taxon>Tracheophyta</taxon>
        <taxon>Spermatophyta</taxon>
        <taxon>Magnoliopsida</taxon>
        <taxon>eudicotyledons</taxon>
        <taxon>Gunneridae</taxon>
        <taxon>Pentapetalae</taxon>
        <taxon>rosids</taxon>
        <taxon>fabids</taxon>
        <taxon>Malpighiales</taxon>
        <taxon>Euphorbiaceae</taxon>
        <taxon>Crotonoideae</taxon>
        <taxon>Manihoteae</taxon>
        <taxon>Manihot</taxon>
    </lineage>
</organism>
<dbReference type="GO" id="GO:0098542">
    <property type="term" value="P:defense response to other organism"/>
    <property type="evidence" value="ECO:0007669"/>
    <property type="project" value="InterPro"/>
</dbReference>
<evidence type="ECO:0000256" key="6">
    <source>
        <dbReference type="SAM" id="Phobius"/>
    </source>
</evidence>
<evidence type="ECO:0000256" key="2">
    <source>
        <dbReference type="ARBA" id="ARBA00022692"/>
    </source>
</evidence>
<comment type="subcellular location">
    <subcellularLocation>
        <location evidence="1">Membrane</location>
        <topology evidence="1">Single-pass membrane protein</topology>
    </subcellularLocation>
</comment>
<feature type="domain" description="Late embryogenesis abundant protein LEA-2 subgroup" evidence="7">
    <location>
        <begin position="123"/>
        <end position="226"/>
    </location>
</feature>
<dbReference type="InterPro" id="IPR044839">
    <property type="entry name" value="NDR1-like"/>
</dbReference>
<accession>A0A2C9WMI2</accession>
<dbReference type="OrthoDB" id="1917746at2759"/>
<dbReference type="InterPro" id="IPR004864">
    <property type="entry name" value="LEA_2"/>
</dbReference>
<dbReference type="Gramene" id="Manes.01G125900.1.v8.1">
    <property type="protein sequence ID" value="Manes.01G125900.1.v8.1.CDS.1"/>
    <property type="gene ID" value="Manes.01G125900.v8.1"/>
</dbReference>
<evidence type="ECO:0000259" key="7">
    <source>
        <dbReference type="Pfam" id="PF03168"/>
    </source>
</evidence>
<evidence type="ECO:0000313" key="8">
    <source>
        <dbReference type="EMBL" id="OAY60614.1"/>
    </source>
</evidence>
<dbReference type="EMBL" id="CM004387">
    <property type="protein sequence ID" value="OAY60614.1"/>
    <property type="molecule type" value="Genomic_DNA"/>
</dbReference>
<sequence length="252" mass="28134">MADQQKIHPVTQDVEAAQPPTVPLMPRNSSKSDKGDPVEHFPPLKRTIPVMHSKPPKRRSCCCRCLCWTLSLILLLIVIIGIVAGILYLVFRPKLPDYSVDKLQITQFNLSSDSSLSAAFDVTITAKNPNKKIGIYYEGGSHISVWYTGTKLCEGSLPKFYQGHRNTTVLIVPLTGQTQDANGLLTSLQQQQQETGIVPLNLRVKQPVRIKLGKLKLMKVSFLVKCRLDVDSLSANNAIRIRNSSCKFRLRL</sequence>
<gene>
    <name evidence="8" type="ORF">MANES_01G125900v8</name>
</gene>
<dbReference type="SUPFAM" id="SSF117070">
    <property type="entry name" value="LEA14-like"/>
    <property type="match status" value="1"/>
</dbReference>
<dbReference type="Gene3D" id="2.60.40.1820">
    <property type="match status" value="1"/>
</dbReference>
<comment type="caution">
    <text evidence="8">The sequence shown here is derived from an EMBL/GenBank/DDBJ whole genome shotgun (WGS) entry which is preliminary data.</text>
</comment>
<evidence type="ECO:0000313" key="9">
    <source>
        <dbReference type="Proteomes" id="UP000091857"/>
    </source>
</evidence>
<feature type="region of interest" description="Disordered" evidence="5">
    <location>
        <begin position="1"/>
        <end position="41"/>
    </location>
</feature>
<dbReference type="AlphaFoldDB" id="A0A2C9WMI2"/>
<dbReference type="PANTHER" id="PTHR31234:SF72">
    <property type="entry name" value="NDR1_HIN1-LIKE PROTEIN 6"/>
    <property type="match status" value="1"/>
</dbReference>
<evidence type="ECO:0000256" key="4">
    <source>
        <dbReference type="ARBA" id="ARBA00023136"/>
    </source>
</evidence>